<sequence>MCSIGTLIQKVQNISRHTQTLLEYFPNAILWSCLFIIFVNRIPGMNPLSENDDKLFTLPAADDAYRQHRDRRKRVYSRNGVQVLPAIPEEEEQEEHVALPTGKFVSPVAS</sequence>
<keyword evidence="1" id="KW-0812">Transmembrane</keyword>
<protein>
    <submittedName>
        <fullName evidence="2">Uncharacterized protein</fullName>
    </submittedName>
</protein>
<gene>
    <name evidence="2" type="ORF">AJ78_06200</name>
</gene>
<evidence type="ECO:0000313" key="3">
    <source>
        <dbReference type="Proteomes" id="UP000182235"/>
    </source>
</evidence>
<keyword evidence="1" id="KW-0472">Membrane</keyword>
<evidence type="ECO:0000256" key="1">
    <source>
        <dbReference type="SAM" id="Phobius"/>
    </source>
</evidence>
<feature type="transmembrane region" description="Helical" evidence="1">
    <location>
        <begin position="21"/>
        <end position="39"/>
    </location>
</feature>
<keyword evidence="3" id="KW-1185">Reference proteome</keyword>
<comment type="caution">
    <text evidence="2">The sequence shown here is derived from an EMBL/GenBank/DDBJ whole genome shotgun (WGS) entry which is preliminary data.</text>
</comment>
<dbReference type="AlphaFoldDB" id="A0A1J9PBD3"/>
<reference evidence="2 3" key="1">
    <citation type="submission" date="2015-07" db="EMBL/GenBank/DDBJ databases">
        <title>Emmonsia species relationships and genome sequence.</title>
        <authorList>
            <consortium name="The Broad Institute Genomics Platform"/>
            <person name="Cuomo C.A."/>
            <person name="Munoz J.F."/>
            <person name="Imamovic A."/>
            <person name="Priest M.E."/>
            <person name="Young S."/>
            <person name="Clay O.K."/>
            <person name="McEwen J.G."/>
        </authorList>
    </citation>
    <scope>NUCLEOTIDE SEQUENCE [LARGE SCALE GENOMIC DNA]</scope>
    <source>
        <strain evidence="2 3">UAMH 9510</strain>
    </source>
</reference>
<dbReference type="Proteomes" id="UP000182235">
    <property type="component" value="Unassembled WGS sequence"/>
</dbReference>
<name>A0A1J9PBD3_9EURO</name>
<accession>A0A1J9PBD3</accession>
<dbReference type="OrthoDB" id="4182635at2759"/>
<proteinExistence type="predicted"/>
<evidence type="ECO:0000313" key="2">
    <source>
        <dbReference type="EMBL" id="OJD13342.1"/>
    </source>
</evidence>
<keyword evidence="1" id="KW-1133">Transmembrane helix</keyword>
<organism evidence="2 3">
    <name type="scientific">Emergomyces pasteurianus Ep9510</name>
    <dbReference type="NCBI Taxonomy" id="1447872"/>
    <lineage>
        <taxon>Eukaryota</taxon>
        <taxon>Fungi</taxon>
        <taxon>Dikarya</taxon>
        <taxon>Ascomycota</taxon>
        <taxon>Pezizomycotina</taxon>
        <taxon>Eurotiomycetes</taxon>
        <taxon>Eurotiomycetidae</taxon>
        <taxon>Onygenales</taxon>
        <taxon>Ajellomycetaceae</taxon>
        <taxon>Emergomyces</taxon>
    </lineage>
</organism>
<dbReference type="EMBL" id="LGRN01000309">
    <property type="protein sequence ID" value="OJD13342.1"/>
    <property type="molecule type" value="Genomic_DNA"/>
</dbReference>